<feature type="region of interest" description="Disordered" evidence="6">
    <location>
        <begin position="35"/>
        <end position="210"/>
    </location>
</feature>
<reference evidence="9" key="1">
    <citation type="submission" date="2011-02" db="EMBL/GenBank/DDBJ databases">
        <title>The Genome Sequence of Capsaspora owczarzaki ATCC 30864.</title>
        <authorList>
            <person name="Russ C."/>
            <person name="Cuomo C."/>
            <person name="Burger G."/>
            <person name="Gray M.W."/>
            <person name="Holland P.W.H."/>
            <person name="King N."/>
            <person name="Lang F.B.F."/>
            <person name="Roger A.J."/>
            <person name="Ruiz-Trillo I."/>
            <person name="Young S.K."/>
            <person name="Zeng Q."/>
            <person name="Gargeya S."/>
            <person name="Alvarado L."/>
            <person name="Berlin A."/>
            <person name="Chapman S.B."/>
            <person name="Chen Z."/>
            <person name="Freedman E."/>
            <person name="Gellesch M."/>
            <person name="Goldberg J."/>
            <person name="Griggs A."/>
            <person name="Gujja S."/>
            <person name="Heilman E."/>
            <person name="Heiman D."/>
            <person name="Howarth C."/>
            <person name="Mehta T."/>
            <person name="Neiman D."/>
            <person name="Pearson M."/>
            <person name="Roberts A."/>
            <person name="Saif S."/>
            <person name="Shea T."/>
            <person name="Shenoy N."/>
            <person name="Sisk P."/>
            <person name="Stolte C."/>
            <person name="Sykes S."/>
            <person name="White J."/>
            <person name="Yandava C."/>
            <person name="Haas B."/>
            <person name="Nusbaum C."/>
            <person name="Birren B."/>
        </authorList>
    </citation>
    <scope>NUCLEOTIDE SEQUENCE</scope>
    <source>
        <strain evidence="9">ATCC 30864</strain>
    </source>
</reference>
<keyword evidence="3 7" id="KW-0812">Transmembrane</keyword>
<feature type="transmembrane region" description="Helical" evidence="7">
    <location>
        <begin position="399"/>
        <end position="419"/>
    </location>
</feature>
<evidence type="ECO:0000256" key="5">
    <source>
        <dbReference type="ARBA" id="ARBA00023136"/>
    </source>
</evidence>
<organism evidence="8 9">
    <name type="scientific">Capsaspora owczarzaki (strain ATCC 30864)</name>
    <dbReference type="NCBI Taxonomy" id="595528"/>
    <lineage>
        <taxon>Eukaryota</taxon>
        <taxon>Filasterea</taxon>
        <taxon>Capsaspora</taxon>
    </lineage>
</organism>
<feature type="transmembrane region" description="Helical" evidence="7">
    <location>
        <begin position="688"/>
        <end position="709"/>
    </location>
</feature>
<name>A0A0D2WW15_CAPO3</name>
<gene>
    <name evidence="8" type="ORF">CAOG_007561</name>
</gene>
<proteinExistence type="predicted"/>
<dbReference type="AlphaFoldDB" id="A0A0D2WW15"/>
<keyword evidence="2" id="KW-1003">Cell membrane</keyword>
<keyword evidence="9" id="KW-1185">Reference proteome</keyword>
<evidence type="ECO:0000256" key="7">
    <source>
        <dbReference type="SAM" id="Phobius"/>
    </source>
</evidence>
<evidence type="ECO:0000313" key="8">
    <source>
        <dbReference type="EMBL" id="KJE97090.1"/>
    </source>
</evidence>
<feature type="compositionally biased region" description="Low complexity" evidence="6">
    <location>
        <begin position="192"/>
        <end position="205"/>
    </location>
</feature>
<protein>
    <submittedName>
        <fullName evidence="8">Uncharacterized protein</fullName>
    </submittedName>
</protein>
<feature type="transmembrane region" description="Helical" evidence="7">
    <location>
        <begin position="657"/>
        <end position="676"/>
    </location>
</feature>
<feature type="transmembrane region" description="Helical" evidence="7">
    <location>
        <begin position="721"/>
        <end position="744"/>
    </location>
</feature>
<feature type="transmembrane region" description="Helical" evidence="7">
    <location>
        <begin position="483"/>
        <end position="503"/>
    </location>
</feature>
<feature type="transmembrane region" description="Helical" evidence="7">
    <location>
        <begin position="308"/>
        <end position="325"/>
    </location>
</feature>
<feature type="compositionally biased region" description="Basic and acidic residues" evidence="6">
    <location>
        <begin position="121"/>
        <end position="140"/>
    </location>
</feature>
<accession>A0A0D2WW15</accession>
<evidence type="ECO:0000256" key="1">
    <source>
        <dbReference type="ARBA" id="ARBA00004651"/>
    </source>
</evidence>
<feature type="transmembrane region" description="Helical" evidence="7">
    <location>
        <begin position="547"/>
        <end position="565"/>
    </location>
</feature>
<dbReference type="PhylomeDB" id="A0A0D2WW15"/>
<feature type="transmembrane region" description="Helical" evidence="7">
    <location>
        <begin position="361"/>
        <end position="379"/>
    </location>
</feature>
<dbReference type="OrthoDB" id="2362862at2759"/>
<feature type="compositionally biased region" description="Low complexity" evidence="6">
    <location>
        <begin position="176"/>
        <end position="185"/>
    </location>
</feature>
<comment type="subcellular location">
    <subcellularLocation>
        <location evidence="1">Cell membrane</location>
        <topology evidence="1">Multi-pass membrane protein</topology>
    </subcellularLocation>
</comment>
<feature type="compositionally biased region" description="Acidic residues" evidence="6">
    <location>
        <begin position="68"/>
        <end position="79"/>
    </location>
</feature>
<evidence type="ECO:0000313" key="9">
    <source>
        <dbReference type="Proteomes" id="UP000008743"/>
    </source>
</evidence>
<dbReference type="RefSeq" id="XP_004343435.2">
    <property type="nucleotide sequence ID" value="XM_004343385.2"/>
</dbReference>
<dbReference type="PANTHER" id="PTHR30106">
    <property type="entry name" value="INNER MEMBRANE PROTEIN YEIH-RELATED"/>
    <property type="match status" value="1"/>
</dbReference>
<evidence type="ECO:0000256" key="4">
    <source>
        <dbReference type="ARBA" id="ARBA00022989"/>
    </source>
</evidence>
<keyword evidence="5 7" id="KW-0472">Membrane</keyword>
<keyword evidence="4 7" id="KW-1133">Transmembrane helix</keyword>
<feature type="transmembrane region" description="Helical" evidence="7">
    <location>
        <begin position="426"/>
        <end position="446"/>
    </location>
</feature>
<dbReference type="GO" id="GO:0005886">
    <property type="term" value="C:plasma membrane"/>
    <property type="evidence" value="ECO:0007669"/>
    <property type="project" value="UniProtKB-SubCell"/>
</dbReference>
<feature type="compositionally biased region" description="Basic and acidic residues" evidence="6">
    <location>
        <begin position="151"/>
        <end position="170"/>
    </location>
</feature>
<feature type="transmembrane region" description="Helical" evidence="7">
    <location>
        <begin position="452"/>
        <end position="476"/>
    </location>
</feature>
<sequence>MQGDLLLAPSGGSEMTHVLPGEASSVTALSIPASTVPLLANPTTTTTTTDANHSPDSKQHHSVVTAEADAEDEEEEDEEAKAGSSRASYTEAMSSIGPDSAANSAHPHAAIAQTSTANGHRHSDPPPRDGVLDRDSRVVDMSRVPNRGSHNHNDDNHDNHHDNVNHDDRQATGLPSTSDKQSQSQEQEDKLPAPTATTATTATTANDDGTVHHQYAQKSAFERFAASVARAQDACDRAWMRCFTLFKRPQVLERDVAWWNADDFWPCWVGFVGFAICTAFVSGDYPVPAFQAYDTDLFYSIQSSTMEGLPVLFGFMLVLLWIALACQNAKGWEYFPFGFGMVWLLSLLAKMIAKQRDIKSASLGDSIWAIFLGMFFSNFVWREKAKTPKWVAISMQTELYIATSLVLLCIDFSVLGPLAPRAIVVAWIDTPIFFILMSFFGFYVLGINIHSAIIMAGTALICGSSAAIALTVALNVRKSVADIPIAISSLLTVPSIIGLPFLANALGLSADASGAWFGGCVDSTGAVIATATIYGTDAVNASAVVKMIQNVLIAPLSVLVAVFWLKYGAQIERIAEQRSVLHAAPTESATEIPMQPIKPVSNGDVEAAAAGTGTAVPPQPAEAAAAVASPAAAPAAAAAAAAAPVNHQWGKLLWKRLPKFVLGFVLITIIFNLAVPSDMRTETREFCFVVAEWFSTCSFISIGLGMRILELSRGLQLIIKLFGLYIITQIIDIIITAGLSYAVFS</sequence>
<dbReference type="InterPro" id="IPR018383">
    <property type="entry name" value="UPF0324_pro"/>
</dbReference>
<dbReference type="InParanoid" id="A0A0D2WW15"/>
<evidence type="ECO:0000256" key="2">
    <source>
        <dbReference type="ARBA" id="ARBA00022475"/>
    </source>
</evidence>
<dbReference type="Pfam" id="PF03601">
    <property type="entry name" value="Cons_hypoth698"/>
    <property type="match status" value="1"/>
</dbReference>
<evidence type="ECO:0000256" key="6">
    <source>
        <dbReference type="SAM" id="MobiDB-lite"/>
    </source>
</evidence>
<dbReference type="PANTHER" id="PTHR30106:SF1">
    <property type="entry name" value="UPF0324 MEMBRANE PROTEIN FN0533"/>
    <property type="match status" value="1"/>
</dbReference>
<feature type="transmembrane region" description="Helical" evidence="7">
    <location>
        <begin position="331"/>
        <end position="349"/>
    </location>
</feature>
<dbReference type="Proteomes" id="UP000008743">
    <property type="component" value="Unassembled WGS sequence"/>
</dbReference>
<feature type="compositionally biased region" description="Low complexity" evidence="6">
    <location>
        <begin position="100"/>
        <end position="112"/>
    </location>
</feature>
<dbReference type="EMBL" id="KE346373">
    <property type="protein sequence ID" value="KJE97090.1"/>
    <property type="molecule type" value="Genomic_DNA"/>
</dbReference>
<dbReference type="eggNOG" id="ENOG502QT4V">
    <property type="taxonomic scope" value="Eukaryota"/>
</dbReference>
<evidence type="ECO:0000256" key="3">
    <source>
        <dbReference type="ARBA" id="ARBA00022692"/>
    </source>
</evidence>